<keyword evidence="1" id="KW-0732">Signal</keyword>
<name>A0A1X0ZSC4_PSEPU</name>
<feature type="signal peptide" evidence="1">
    <location>
        <begin position="1"/>
        <end position="28"/>
    </location>
</feature>
<dbReference type="Proteomes" id="UP000193675">
    <property type="component" value="Unassembled WGS sequence"/>
</dbReference>
<comment type="caution">
    <text evidence="2">The sequence shown here is derived from an EMBL/GenBank/DDBJ whole genome shotgun (WGS) entry which is preliminary data.</text>
</comment>
<reference evidence="2 3" key="1">
    <citation type="submission" date="2017-04" db="EMBL/GenBank/DDBJ databases">
        <title>Presence of VIM-2 positive Pseudomonas species in chickens and their surrounding environment.</title>
        <authorList>
            <person name="Zhang R."/>
        </authorList>
    </citation>
    <scope>NUCLEOTIDE SEQUENCE [LARGE SCALE GENOMIC DNA]</scope>
    <source>
        <strain evidence="2 3">DZ-C18</strain>
    </source>
</reference>
<protein>
    <submittedName>
        <fullName evidence="2">Uncharacterized protein</fullName>
    </submittedName>
</protein>
<dbReference type="AlphaFoldDB" id="A0A1X0ZSC4"/>
<feature type="chain" id="PRO_5012936382" evidence="1">
    <location>
        <begin position="29"/>
        <end position="149"/>
    </location>
</feature>
<dbReference type="OrthoDB" id="7024471at2"/>
<proteinExistence type="predicted"/>
<dbReference type="RefSeq" id="WP_084858025.1">
    <property type="nucleotide sequence ID" value="NZ_JAOTEI010000002.1"/>
</dbReference>
<evidence type="ECO:0000313" key="3">
    <source>
        <dbReference type="Proteomes" id="UP000193675"/>
    </source>
</evidence>
<dbReference type="EMBL" id="NBWC01000028">
    <property type="protein sequence ID" value="ORL62588.1"/>
    <property type="molecule type" value="Genomic_DNA"/>
</dbReference>
<accession>A0A1X0ZSC4</accession>
<gene>
    <name evidence="2" type="ORF">B7H17_17775</name>
</gene>
<organism evidence="2 3">
    <name type="scientific">Pseudomonas putida</name>
    <name type="common">Arthrobacter siderocapsulatus</name>
    <dbReference type="NCBI Taxonomy" id="303"/>
    <lineage>
        <taxon>Bacteria</taxon>
        <taxon>Pseudomonadati</taxon>
        <taxon>Pseudomonadota</taxon>
        <taxon>Gammaproteobacteria</taxon>
        <taxon>Pseudomonadales</taxon>
        <taxon>Pseudomonadaceae</taxon>
        <taxon>Pseudomonas</taxon>
    </lineage>
</organism>
<evidence type="ECO:0000256" key="1">
    <source>
        <dbReference type="SAM" id="SignalP"/>
    </source>
</evidence>
<evidence type="ECO:0000313" key="2">
    <source>
        <dbReference type="EMBL" id="ORL62588.1"/>
    </source>
</evidence>
<sequence>MGTKNKTLPALLVLGCLTAAAFPLPASAEGNGIIVLTRDVQARQAARKTGTPDPYPTTVNTNESARVKAQTNELTDGDFARIASGSTVNRLLATDHSGSLRGLDTVQSRLPGMAGGSGAGAGGGNTISNTVNQNVQRGLAPLQILTRGQ</sequence>